<keyword evidence="2" id="KW-1185">Reference proteome</keyword>
<dbReference type="OrthoDB" id="3793866at2759"/>
<dbReference type="Proteomes" id="UP000813461">
    <property type="component" value="Unassembled WGS sequence"/>
</dbReference>
<reference evidence="1" key="1">
    <citation type="journal article" date="2021" name="Nat. Commun.">
        <title>Genetic determinants of endophytism in the Arabidopsis root mycobiome.</title>
        <authorList>
            <person name="Mesny F."/>
            <person name="Miyauchi S."/>
            <person name="Thiergart T."/>
            <person name="Pickel B."/>
            <person name="Atanasova L."/>
            <person name="Karlsson M."/>
            <person name="Huettel B."/>
            <person name="Barry K.W."/>
            <person name="Haridas S."/>
            <person name="Chen C."/>
            <person name="Bauer D."/>
            <person name="Andreopoulos W."/>
            <person name="Pangilinan J."/>
            <person name="LaButti K."/>
            <person name="Riley R."/>
            <person name="Lipzen A."/>
            <person name="Clum A."/>
            <person name="Drula E."/>
            <person name="Henrissat B."/>
            <person name="Kohler A."/>
            <person name="Grigoriev I.V."/>
            <person name="Martin F.M."/>
            <person name="Hacquard S."/>
        </authorList>
    </citation>
    <scope>NUCLEOTIDE SEQUENCE</scope>
    <source>
        <strain evidence="1">MPI-SDFR-AT-0120</strain>
    </source>
</reference>
<dbReference type="PANTHER" id="PTHR42085:SF1">
    <property type="entry name" value="F-BOX DOMAIN-CONTAINING PROTEIN"/>
    <property type="match status" value="1"/>
</dbReference>
<evidence type="ECO:0000313" key="2">
    <source>
        <dbReference type="Proteomes" id="UP000813461"/>
    </source>
</evidence>
<organism evidence="1 2">
    <name type="scientific">Paraphoma chrysanthemicola</name>
    <dbReference type="NCBI Taxonomy" id="798071"/>
    <lineage>
        <taxon>Eukaryota</taxon>
        <taxon>Fungi</taxon>
        <taxon>Dikarya</taxon>
        <taxon>Ascomycota</taxon>
        <taxon>Pezizomycotina</taxon>
        <taxon>Dothideomycetes</taxon>
        <taxon>Pleosporomycetidae</taxon>
        <taxon>Pleosporales</taxon>
        <taxon>Pleosporineae</taxon>
        <taxon>Phaeosphaeriaceae</taxon>
        <taxon>Paraphoma</taxon>
    </lineage>
</organism>
<accession>A0A8K0R718</accession>
<dbReference type="InterPro" id="IPR038883">
    <property type="entry name" value="AN11006-like"/>
</dbReference>
<protein>
    <recommendedName>
        <fullName evidence="3">F-box domain-containing protein</fullName>
    </recommendedName>
</protein>
<proteinExistence type="predicted"/>
<dbReference type="AlphaFoldDB" id="A0A8K0R718"/>
<sequence length="207" mass="24256">MNDFTSKQPRVRERDGREDVTNAVSVLNATQSPLLRLPGELRNKIYTFLCHPATIQLSGSHTDIDVTLYFSTLFRPYVALPRVSRLLRHETSVLNFTPTTIRCNTILHLLELMQYTSAAQRERVVELQLTGMNRKLGFNAISLRMCSNMGYVFHEMFQRVVKVECEEAAMQVWDRKTFEEWVRKDARKDIEIVWRRDEEIESVSIMR</sequence>
<comment type="caution">
    <text evidence="1">The sequence shown here is derived from an EMBL/GenBank/DDBJ whole genome shotgun (WGS) entry which is preliminary data.</text>
</comment>
<name>A0A8K0R718_9PLEO</name>
<gene>
    <name evidence="1" type="ORF">FB567DRAFT_50475</name>
</gene>
<evidence type="ECO:0008006" key="3">
    <source>
        <dbReference type="Google" id="ProtNLM"/>
    </source>
</evidence>
<dbReference type="EMBL" id="JAGMVJ010000010">
    <property type="protein sequence ID" value="KAH7086749.1"/>
    <property type="molecule type" value="Genomic_DNA"/>
</dbReference>
<evidence type="ECO:0000313" key="1">
    <source>
        <dbReference type="EMBL" id="KAH7086749.1"/>
    </source>
</evidence>
<dbReference type="PANTHER" id="PTHR42085">
    <property type="entry name" value="F-BOX DOMAIN-CONTAINING PROTEIN"/>
    <property type="match status" value="1"/>
</dbReference>